<dbReference type="AlphaFoldDB" id="A0A8X8XSD9"/>
<dbReference type="PANTHER" id="PTHR32176">
    <property type="entry name" value="XYLOSE ISOMERASE"/>
    <property type="match status" value="1"/>
</dbReference>
<dbReference type="Proteomes" id="UP000298416">
    <property type="component" value="Unassembled WGS sequence"/>
</dbReference>
<evidence type="ECO:0000313" key="6">
    <source>
        <dbReference type="Proteomes" id="UP000298416"/>
    </source>
</evidence>
<evidence type="ECO:0000259" key="4">
    <source>
        <dbReference type="PROSITE" id="PS51635"/>
    </source>
</evidence>
<feature type="short sequence motif" description="GXSXG" evidence="3">
    <location>
        <begin position="25"/>
        <end position="29"/>
    </location>
</feature>
<dbReference type="GO" id="GO:0006629">
    <property type="term" value="P:lipid metabolic process"/>
    <property type="evidence" value="ECO:0007669"/>
    <property type="project" value="UniProtKB-KW"/>
</dbReference>
<gene>
    <name evidence="5" type="ORF">SASPL_121431</name>
</gene>
<name>A0A8X8XSD9_SALSN</name>
<keyword evidence="2" id="KW-0443">Lipid metabolism</keyword>
<dbReference type="GO" id="GO:0004620">
    <property type="term" value="F:phospholipase activity"/>
    <property type="evidence" value="ECO:0007669"/>
    <property type="project" value="TreeGrafter"/>
</dbReference>
<evidence type="ECO:0000313" key="5">
    <source>
        <dbReference type="EMBL" id="KAG6419215.1"/>
    </source>
</evidence>
<feature type="domain" description="PNPLA" evidence="4">
    <location>
        <begin position="1"/>
        <end position="178"/>
    </location>
</feature>
<dbReference type="SUPFAM" id="SSF52151">
    <property type="entry name" value="FabD/lysophospholipase-like"/>
    <property type="match status" value="1"/>
</dbReference>
<dbReference type="GO" id="GO:0047372">
    <property type="term" value="F:monoacylglycerol lipase activity"/>
    <property type="evidence" value="ECO:0007669"/>
    <property type="project" value="TreeGrafter"/>
</dbReference>
<organism evidence="5">
    <name type="scientific">Salvia splendens</name>
    <name type="common">Scarlet sage</name>
    <dbReference type="NCBI Taxonomy" id="180675"/>
    <lineage>
        <taxon>Eukaryota</taxon>
        <taxon>Viridiplantae</taxon>
        <taxon>Streptophyta</taxon>
        <taxon>Embryophyta</taxon>
        <taxon>Tracheophyta</taxon>
        <taxon>Spermatophyta</taxon>
        <taxon>Magnoliopsida</taxon>
        <taxon>eudicotyledons</taxon>
        <taxon>Gunneridae</taxon>
        <taxon>Pentapetalae</taxon>
        <taxon>asterids</taxon>
        <taxon>lamiids</taxon>
        <taxon>Lamiales</taxon>
        <taxon>Lamiaceae</taxon>
        <taxon>Nepetoideae</taxon>
        <taxon>Mentheae</taxon>
        <taxon>Salviinae</taxon>
        <taxon>Salvia</taxon>
        <taxon>Salvia subgen. Calosphace</taxon>
        <taxon>core Calosphace</taxon>
    </lineage>
</organism>
<comment type="similarity">
    <text evidence="1">Belongs to the patatin family.</text>
</comment>
<evidence type="ECO:0000256" key="3">
    <source>
        <dbReference type="PROSITE-ProRule" id="PRU01161"/>
    </source>
</evidence>
<dbReference type="InterPro" id="IPR002641">
    <property type="entry name" value="PNPLA_dom"/>
</dbReference>
<dbReference type="PANTHER" id="PTHR32176:SF92">
    <property type="entry name" value="XYLOSE ISOMERASE"/>
    <property type="match status" value="1"/>
</dbReference>
<accession>A0A8X8XSD9</accession>
<dbReference type="InterPro" id="IPR016035">
    <property type="entry name" value="Acyl_Trfase/lysoPLipase"/>
</dbReference>
<dbReference type="PROSITE" id="PS51635">
    <property type="entry name" value="PNPLA"/>
    <property type="match status" value="1"/>
</dbReference>
<dbReference type="EMBL" id="PNBA02000007">
    <property type="protein sequence ID" value="KAG6419215.1"/>
    <property type="molecule type" value="Genomic_DNA"/>
</dbReference>
<reference evidence="5" key="1">
    <citation type="submission" date="2018-01" db="EMBL/GenBank/DDBJ databases">
        <authorList>
            <person name="Mao J.F."/>
        </authorList>
    </citation>
    <scope>NUCLEOTIDE SEQUENCE</scope>
    <source>
        <strain evidence="5">Huo1</strain>
        <tissue evidence="5">Leaf</tissue>
    </source>
</reference>
<comment type="caution">
    <text evidence="5">The sequence shown here is derived from an EMBL/GenBank/DDBJ whole genome shotgun (WGS) entry which is preliminary data.</text>
</comment>
<reference evidence="5" key="2">
    <citation type="submission" date="2020-08" db="EMBL/GenBank/DDBJ databases">
        <title>Plant Genome Project.</title>
        <authorList>
            <person name="Zhang R.-G."/>
        </authorList>
    </citation>
    <scope>NUCLEOTIDE SEQUENCE</scope>
    <source>
        <strain evidence="5">Huo1</strain>
        <tissue evidence="5">Leaf</tissue>
    </source>
</reference>
<protein>
    <recommendedName>
        <fullName evidence="4">PNPLA domain-containing protein</fullName>
    </recommendedName>
</protein>
<evidence type="ECO:0000256" key="1">
    <source>
        <dbReference type="ARBA" id="ARBA00010240"/>
    </source>
</evidence>
<keyword evidence="6" id="KW-1185">Reference proteome</keyword>
<sequence>MSSKKKHQSPVDGRLIMILSIDGGGTSTGGLMMGMLTAPDANNRPIYAAKDIAPFYVQHGPKIFPQSGLLGSMDVLVGPKYNGKYLQELIREILGQTRLHHTLTNVVVPSFDIKLMQPTIFSSYEVSRNLSLCCFYNLKDLVEIGECLLHSPFSRVNLQRGNSESVVGGGTNRDVLIK</sequence>
<comment type="caution">
    <text evidence="3">Lacks conserved residue(s) required for the propagation of feature annotation.</text>
</comment>
<proteinExistence type="inferred from homology"/>
<dbReference type="Gene3D" id="3.40.1090.10">
    <property type="entry name" value="Cytosolic phospholipase A2 catalytic domain"/>
    <property type="match status" value="1"/>
</dbReference>
<evidence type="ECO:0000256" key="2">
    <source>
        <dbReference type="ARBA" id="ARBA00023098"/>
    </source>
</evidence>